<proteinExistence type="predicted"/>
<evidence type="ECO:0000256" key="1">
    <source>
        <dbReference type="SAM" id="Phobius"/>
    </source>
</evidence>
<dbReference type="Proteomes" id="UP000245429">
    <property type="component" value="Chromosome"/>
</dbReference>
<accession>A0A2U8QV02</accession>
<reference evidence="2 3" key="1">
    <citation type="submission" date="2018-05" db="EMBL/GenBank/DDBJ databases">
        <title>Flavobacterium sp. MEBiC07310.</title>
        <authorList>
            <person name="Baek K."/>
        </authorList>
    </citation>
    <scope>NUCLEOTIDE SEQUENCE [LARGE SCALE GENOMIC DNA]</scope>
    <source>
        <strain evidence="2 3">MEBiC07310</strain>
    </source>
</reference>
<sequence>MSFFEDIIVTGFQDAIFNSFRWIGIAFKWILYLGKKPFNQIKMENWNNRIGFLITVLIIAISLYLLNS</sequence>
<dbReference type="EMBL" id="CP029463">
    <property type="protein sequence ID" value="AWM13694.1"/>
    <property type="molecule type" value="Genomic_DNA"/>
</dbReference>
<name>A0A2U8QV02_9FLAO</name>
<organism evidence="2 3">
    <name type="scientific">Flavobacterium sediminis</name>
    <dbReference type="NCBI Taxonomy" id="2201181"/>
    <lineage>
        <taxon>Bacteria</taxon>
        <taxon>Pseudomonadati</taxon>
        <taxon>Bacteroidota</taxon>
        <taxon>Flavobacteriia</taxon>
        <taxon>Flavobacteriales</taxon>
        <taxon>Flavobacteriaceae</taxon>
        <taxon>Flavobacterium</taxon>
    </lineage>
</organism>
<evidence type="ECO:0000313" key="3">
    <source>
        <dbReference type="Proteomes" id="UP000245429"/>
    </source>
</evidence>
<keyword evidence="1" id="KW-1133">Transmembrane helix</keyword>
<keyword evidence="1" id="KW-0812">Transmembrane</keyword>
<evidence type="ECO:0000313" key="2">
    <source>
        <dbReference type="EMBL" id="AWM13694.1"/>
    </source>
</evidence>
<keyword evidence="3" id="KW-1185">Reference proteome</keyword>
<keyword evidence="1" id="KW-0472">Membrane</keyword>
<dbReference type="AlphaFoldDB" id="A0A2U8QV02"/>
<protein>
    <submittedName>
        <fullName evidence="2">Uncharacterized protein</fullName>
    </submittedName>
</protein>
<feature type="transmembrane region" description="Helical" evidence="1">
    <location>
        <begin position="46"/>
        <end position="66"/>
    </location>
</feature>
<gene>
    <name evidence="2" type="ORF">DI487_07345</name>
</gene>
<dbReference type="KEGG" id="fse:DI487_07345"/>
<feature type="transmembrane region" description="Helical" evidence="1">
    <location>
        <begin position="15"/>
        <end position="34"/>
    </location>
</feature>